<dbReference type="RefSeq" id="WP_203941575.1">
    <property type="nucleotide sequence ID" value="NZ_BAAAGJ010000013.1"/>
</dbReference>
<evidence type="ECO:0000256" key="1">
    <source>
        <dbReference type="ARBA" id="ARBA00011051"/>
    </source>
</evidence>
<evidence type="ECO:0000313" key="5">
    <source>
        <dbReference type="EMBL" id="GIJ06394.1"/>
    </source>
</evidence>
<dbReference type="Proteomes" id="UP000652013">
    <property type="component" value="Unassembled WGS sequence"/>
</dbReference>
<evidence type="ECO:0000256" key="3">
    <source>
        <dbReference type="ARBA" id="ARBA00023251"/>
    </source>
</evidence>
<keyword evidence="6" id="KW-1185">Reference proteome</keyword>
<organism evidence="5 6">
    <name type="scientific">Spirilliplanes yamanashiensis</name>
    <dbReference type="NCBI Taxonomy" id="42233"/>
    <lineage>
        <taxon>Bacteria</taxon>
        <taxon>Bacillati</taxon>
        <taxon>Actinomycetota</taxon>
        <taxon>Actinomycetes</taxon>
        <taxon>Micromonosporales</taxon>
        <taxon>Micromonosporaceae</taxon>
        <taxon>Spirilliplanes</taxon>
    </lineage>
</organism>
<dbReference type="SUPFAM" id="SSF54593">
    <property type="entry name" value="Glyoxalase/Bleomycin resistance protein/Dihydroxybiphenyl dioxygenase"/>
    <property type="match status" value="1"/>
</dbReference>
<dbReference type="AlphaFoldDB" id="A0A8J3YE47"/>
<proteinExistence type="inferred from homology"/>
<name>A0A8J3YE47_9ACTN</name>
<evidence type="ECO:0000256" key="2">
    <source>
        <dbReference type="ARBA" id="ARBA00021572"/>
    </source>
</evidence>
<dbReference type="InterPro" id="IPR029068">
    <property type="entry name" value="Glyas_Bleomycin-R_OHBP_Dase"/>
</dbReference>
<protein>
    <recommendedName>
        <fullName evidence="2">Bleomycin resistance protein</fullName>
    </recommendedName>
</protein>
<evidence type="ECO:0000259" key="4">
    <source>
        <dbReference type="PROSITE" id="PS51819"/>
    </source>
</evidence>
<sequence length="185" mass="20023">MTLTEGTAHASDHRRCGCCGRQLPSRRVAELGVTPGVFICAGCALWAARRAGWVSLLRQVRLRSLLPRRRRRAGHVVRVAIPILPSSDLDRTAAYYRALGFVEAERHPGYLLLHSGGVELHFADQDGTGPGTCFLHVADAAKLWKQVRDLGAAGVGPLADQDYGLREFTLTDPDGNTVRVGSPSS</sequence>
<keyword evidence="3" id="KW-0046">Antibiotic resistance</keyword>
<dbReference type="PROSITE" id="PS51819">
    <property type="entry name" value="VOC"/>
    <property type="match status" value="1"/>
</dbReference>
<accession>A0A8J3YE47</accession>
<reference evidence="5" key="1">
    <citation type="submission" date="2021-01" db="EMBL/GenBank/DDBJ databases">
        <title>Whole genome shotgun sequence of Spirilliplanes yamanashiensis NBRC 15828.</title>
        <authorList>
            <person name="Komaki H."/>
            <person name="Tamura T."/>
        </authorList>
    </citation>
    <scope>NUCLEOTIDE SEQUENCE</scope>
    <source>
        <strain evidence="5">NBRC 15828</strain>
    </source>
</reference>
<dbReference type="GO" id="GO:0046677">
    <property type="term" value="P:response to antibiotic"/>
    <property type="evidence" value="ECO:0007669"/>
    <property type="project" value="UniProtKB-KW"/>
</dbReference>
<evidence type="ECO:0000313" key="6">
    <source>
        <dbReference type="Proteomes" id="UP000652013"/>
    </source>
</evidence>
<dbReference type="InterPro" id="IPR037523">
    <property type="entry name" value="VOC_core"/>
</dbReference>
<comment type="similarity">
    <text evidence="1">Belongs to the bleomycin resistance protein family.</text>
</comment>
<dbReference type="Pfam" id="PF00903">
    <property type="entry name" value="Glyoxalase"/>
    <property type="match status" value="1"/>
</dbReference>
<dbReference type="Gene3D" id="3.10.180.10">
    <property type="entry name" value="2,3-Dihydroxybiphenyl 1,2-Dioxygenase, domain 1"/>
    <property type="match status" value="1"/>
</dbReference>
<dbReference type="InterPro" id="IPR004360">
    <property type="entry name" value="Glyas_Fos-R_dOase_dom"/>
</dbReference>
<feature type="domain" description="VOC" evidence="4">
    <location>
        <begin position="72"/>
        <end position="183"/>
    </location>
</feature>
<dbReference type="InterPro" id="IPR000335">
    <property type="entry name" value="Bleomycin-R"/>
</dbReference>
<dbReference type="CDD" id="cd08349">
    <property type="entry name" value="BLMA_like"/>
    <property type="match status" value="1"/>
</dbReference>
<dbReference type="EMBL" id="BOOY01000041">
    <property type="protein sequence ID" value="GIJ06394.1"/>
    <property type="molecule type" value="Genomic_DNA"/>
</dbReference>
<comment type="caution">
    <text evidence="5">The sequence shown here is derived from an EMBL/GenBank/DDBJ whole genome shotgun (WGS) entry which is preliminary data.</text>
</comment>
<gene>
    <name evidence="5" type="ORF">Sya03_57460</name>
</gene>